<evidence type="ECO:0000256" key="4">
    <source>
        <dbReference type="ARBA" id="ARBA00022692"/>
    </source>
</evidence>
<organism evidence="10 11">
    <name type="scientific">Coprobacter secundus subsp. similis</name>
    <dbReference type="NCBI Taxonomy" id="2751153"/>
    <lineage>
        <taxon>Bacteria</taxon>
        <taxon>Pseudomonadati</taxon>
        <taxon>Bacteroidota</taxon>
        <taxon>Bacteroidia</taxon>
        <taxon>Bacteroidales</taxon>
        <taxon>Barnesiellaceae</taxon>
        <taxon>Coprobacter</taxon>
    </lineage>
</organism>
<evidence type="ECO:0000256" key="1">
    <source>
        <dbReference type="ARBA" id="ARBA00004571"/>
    </source>
</evidence>
<evidence type="ECO:0000313" key="11">
    <source>
        <dbReference type="Proteomes" id="UP000594042"/>
    </source>
</evidence>
<dbReference type="InterPro" id="IPR037066">
    <property type="entry name" value="Plug_dom_sf"/>
</dbReference>
<keyword evidence="6 7" id="KW-0998">Cell outer membrane</keyword>
<dbReference type="Gene3D" id="2.40.170.20">
    <property type="entry name" value="TonB-dependent receptor, beta-barrel domain"/>
    <property type="match status" value="1"/>
</dbReference>
<sequence>MIKHAKTDVSGLVKPKRRITALIAVLMLMCLSSAFAQRSKKVTGTVNDATGEPMIGVSIVVKGTTVGTVTDIDGKYSINIPAGDKNSTLVFTYIGYLKQEVPTNGKSLVNVVMKEDNQTLDEVVVVGYGVQKRVNMTGSVASVKAEEMTTMPVANVSNALGGRVSGLVTQQASGEPGNDASTLYLRGNKNPLVLVDGIESDYNMINMEEVESVTLLKDASAVAPYGLKGANGVVLITTKRGSNSQGKITLNYNGEFGWQKPTNTPEFMNAADGLRLKKKAYEMDGMMDEANAITEEMLAAHEQGTDAYPNTDWVKNYMNTSTSQKHNIVLNGGNDLIRAYVALGYMKQGSMFSDDQYYRRYNVRTNLDLKPTKTTTISADLGLVFDRKRTNSASAESAMTNIYRAKATEADVYSNGLPAFQSSIGGSMYQTIYGGGEKRNENNYQNISLSINQELPFLEGLSVKGLFNMNRKDTHSKNWNVPYDYYVYDAANNKYNKSELQTDEELSQSSKIKAYYTVQAYLNYANSFGDHNISGLFVYERRWGGTKLDYSARRVGFDVLIPELNMGSKDNQYNSGTSSAEAQDGFVFRVNYDYAQKYLVELAGRYDRTYQYAPGSRAAFFPSISLGWRISEEPFMSDINIIDNLKFRVSYGKSGNPVGNPFQWSPTYTIGDGYVWGTGTQTTASGLYESAEPNPYLTWESVLKANAGFDLSMWNGLLGVEFDVYRDYRKDKIIVPTDDFPTEYGIKPSQYNAGKEERYGVDLTVTNHTRINKDFSIDNSFVFGFSRDRQIDIAESMGTYSIPRFRRTGKSASQLRGYIAEGLFASQEEIDNWAYQSASTRPGDIKYRDINGDGKIDNEDETIIGRTRVPEIMYGYTLGIKFKNFDLNLFLQGTGHSDFYMGQDASGSSDRGVRFPFENDKPRKDHINSWTVDNPNPNAKYPRLSTIEGMNYTTSSFWVVNTAYLKLKSLELGYNFEQRLLRKIHVDKLRLYLNFYNLWTIYSAMPRDFDVENQNYNAYPQQFITSLGVNITF</sequence>
<evidence type="ECO:0000256" key="5">
    <source>
        <dbReference type="ARBA" id="ARBA00023136"/>
    </source>
</evidence>
<evidence type="ECO:0000256" key="8">
    <source>
        <dbReference type="SAM" id="SignalP"/>
    </source>
</evidence>
<dbReference type="GO" id="GO:0009279">
    <property type="term" value="C:cell outer membrane"/>
    <property type="evidence" value="ECO:0007669"/>
    <property type="project" value="UniProtKB-SubCell"/>
</dbReference>
<evidence type="ECO:0000313" key="10">
    <source>
        <dbReference type="EMBL" id="BCI64731.1"/>
    </source>
</evidence>
<dbReference type="PROSITE" id="PS52016">
    <property type="entry name" value="TONB_DEPENDENT_REC_3"/>
    <property type="match status" value="1"/>
</dbReference>
<reference evidence="11" key="1">
    <citation type="submission" date="2020-07" db="EMBL/GenBank/DDBJ databases">
        <title>Complete genome sequencing of Coprobacter sp. strain 2CBH44.</title>
        <authorList>
            <person name="Sakamoto M."/>
            <person name="Murakami T."/>
            <person name="Mori H."/>
        </authorList>
    </citation>
    <scope>NUCLEOTIDE SEQUENCE [LARGE SCALE GENOMIC DNA]</scope>
    <source>
        <strain evidence="11">2CBH44</strain>
    </source>
</reference>
<keyword evidence="8" id="KW-0732">Signal</keyword>
<evidence type="ECO:0000259" key="9">
    <source>
        <dbReference type="Pfam" id="PF07715"/>
    </source>
</evidence>
<accession>A0A7G1I2A1</accession>
<dbReference type="SUPFAM" id="SSF49464">
    <property type="entry name" value="Carboxypeptidase regulatory domain-like"/>
    <property type="match status" value="1"/>
</dbReference>
<dbReference type="KEGG" id="copr:Cop2CBH44_30840"/>
<dbReference type="Gene3D" id="2.170.130.10">
    <property type="entry name" value="TonB-dependent receptor, plug domain"/>
    <property type="match status" value="1"/>
</dbReference>
<feature type="domain" description="TonB-dependent receptor plug" evidence="9">
    <location>
        <begin position="135"/>
        <end position="233"/>
    </location>
</feature>
<feature type="chain" id="PRO_5028958435" evidence="8">
    <location>
        <begin position="37"/>
        <end position="1033"/>
    </location>
</feature>
<dbReference type="InterPro" id="IPR023996">
    <property type="entry name" value="TonB-dep_OMP_SusC/RagA"/>
</dbReference>
<dbReference type="RefSeq" id="WP_200755164.1">
    <property type="nucleotide sequence ID" value="NZ_AP023322.1"/>
</dbReference>
<dbReference type="InterPro" id="IPR008969">
    <property type="entry name" value="CarboxyPept-like_regulatory"/>
</dbReference>
<keyword evidence="2 7" id="KW-0813">Transport</keyword>
<dbReference type="Pfam" id="PF07715">
    <property type="entry name" value="Plug"/>
    <property type="match status" value="1"/>
</dbReference>
<dbReference type="Proteomes" id="UP000594042">
    <property type="component" value="Chromosome"/>
</dbReference>
<keyword evidence="4 7" id="KW-0812">Transmembrane</keyword>
<keyword evidence="3 7" id="KW-1134">Transmembrane beta strand</keyword>
<dbReference type="FunFam" id="2.60.40.1120:FF:000003">
    <property type="entry name" value="Outer membrane protein Omp121"/>
    <property type="match status" value="1"/>
</dbReference>
<dbReference type="FunFam" id="2.170.130.10:FF:000003">
    <property type="entry name" value="SusC/RagA family TonB-linked outer membrane protein"/>
    <property type="match status" value="1"/>
</dbReference>
<dbReference type="SUPFAM" id="SSF56935">
    <property type="entry name" value="Porins"/>
    <property type="match status" value="1"/>
</dbReference>
<dbReference type="InterPro" id="IPR012910">
    <property type="entry name" value="Plug_dom"/>
</dbReference>
<evidence type="ECO:0000256" key="3">
    <source>
        <dbReference type="ARBA" id="ARBA00022452"/>
    </source>
</evidence>
<dbReference type="EMBL" id="AP023322">
    <property type="protein sequence ID" value="BCI64731.1"/>
    <property type="molecule type" value="Genomic_DNA"/>
</dbReference>
<dbReference type="NCBIfam" id="TIGR04057">
    <property type="entry name" value="SusC_RagA_signa"/>
    <property type="match status" value="1"/>
</dbReference>
<evidence type="ECO:0000256" key="7">
    <source>
        <dbReference type="PROSITE-ProRule" id="PRU01360"/>
    </source>
</evidence>
<comment type="subcellular location">
    <subcellularLocation>
        <location evidence="1 7">Cell outer membrane</location>
        <topology evidence="1 7">Multi-pass membrane protein</topology>
    </subcellularLocation>
</comment>
<dbReference type="Pfam" id="PF13715">
    <property type="entry name" value="CarbopepD_reg_2"/>
    <property type="match status" value="1"/>
</dbReference>
<evidence type="ECO:0000256" key="6">
    <source>
        <dbReference type="ARBA" id="ARBA00023237"/>
    </source>
</evidence>
<protein>
    <submittedName>
        <fullName evidence="10">SusC/RagA family TonB-linked outer membrane protein</fullName>
    </submittedName>
</protein>
<evidence type="ECO:0000256" key="2">
    <source>
        <dbReference type="ARBA" id="ARBA00022448"/>
    </source>
</evidence>
<name>A0A7G1I2A1_9BACT</name>
<gene>
    <name evidence="10" type="ORF">Cop2CBH44_30840</name>
</gene>
<dbReference type="Gene3D" id="2.60.40.1120">
    <property type="entry name" value="Carboxypeptidase-like, regulatory domain"/>
    <property type="match status" value="1"/>
</dbReference>
<dbReference type="InterPro" id="IPR036942">
    <property type="entry name" value="Beta-barrel_TonB_sf"/>
</dbReference>
<dbReference type="InterPro" id="IPR039426">
    <property type="entry name" value="TonB-dep_rcpt-like"/>
</dbReference>
<proteinExistence type="inferred from homology"/>
<dbReference type="NCBIfam" id="TIGR04056">
    <property type="entry name" value="OMP_RagA_SusC"/>
    <property type="match status" value="1"/>
</dbReference>
<dbReference type="InterPro" id="IPR023997">
    <property type="entry name" value="TonB-dep_OMP_SusC/RagA_CS"/>
</dbReference>
<dbReference type="AlphaFoldDB" id="A0A7G1I2A1"/>
<comment type="similarity">
    <text evidence="7">Belongs to the TonB-dependent receptor family.</text>
</comment>
<feature type="signal peptide" evidence="8">
    <location>
        <begin position="1"/>
        <end position="36"/>
    </location>
</feature>
<keyword evidence="5 7" id="KW-0472">Membrane</keyword>
<keyword evidence="11" id="KW-1185">Reference proteome</keyword>